<dbReference type="RefSeq" id="WP_110379397.1">
    <property type="nucleotide sequence ID" value="NZ_CP029288.2"/>
</dbReference>
<feature type="transmembrane region" description="Helical" evidence="1">
    <location>
        <begin position="364"/>
        <end position="383"/>
    </location>
</feature>
<gene>
    <name evidence="2" type="ORF">DFR86_02380</name>
</gene>
<protein>
    <recommendedName>
        <fullName evidence="4">DUF2029 domain-containing protein</fullName>
    </recommendedName>
</protein>
<keyword evidence="1" id="KW-0812">Transmembrane</keyword>
<feature type="transmembrane region" description="Helical" evidence="1">
    <location>
        <begin position="325"/>
        <end position="344"/>
    </location>
</feature>
<feature type="transmembrane region" description="Helical" evidence="1">
    <location>
        <begin position="196"/>
        <end position="229"/>
    </location>
</feature>
<feature type="transmembrane region" description="Helical" evidence="1">
    <location>
        <begin position="292"/>
        <end position="313"/>
    </location>
</feature>
<feature type="transmembrane region" description="Helical" evidence="1">
    <location>
        <begin position="164"/>
        <end position="184"/>
    </location>
</feature>
<organism evidence="2 3">
    <name type="scientific">Acidianus sulfidivorans JP7</name>
    <dbReference type="NCBI Taxonomy" id="619593"/>
    <lineage>
        <taxon>Archaea</taxon>
        <taxon>Thermoproteota</taxon>
        <taxon>Thermoprotei</taxon>
        <taxon>Sulfolobales</taxon>
        <taxon>Sulfolobaceae</taxon>
        <taxon>Acidianus</taxon>
    </lineage>
</organism>
<reference evidence="2 3" key="1">
    <citation type="submission" date="2018-05" db="EMBL/GenBank/DDBJ databases">
        <title>Complete Genome Sequences of Extremely Thermoacidophilic, Metal-Mobilizing Type-Strain Members of the Archaeal Family Sulfolobaceae: Acidianus brierleyi DSM-1651T, Acidianus sulfidivorans DSM-18786T, Metallosphaera hakonensis DSM-7519T, and Metallosphaera prunae DSM-10039T.</title>
        <authorList>
            <person name="Counts J.A."/>
            <person name="Kelly R.M."/>
        </authorList>
    </citation>
    <scope>NUCLEOTIDE SEQUENCE [LARGE SCALE GENOMIC DNA]</scope>
    <source>
        <strain evidence="2 3">JP7</strain>
    </source>
</reference>
<keyword evidence="1" id="KW-0472">Membrane</keyword>
<evidence type="ECO:0000256" key="1">
    <source>
        <dbReference type="SAM" id="Phobius"/>
    </source>
</evidence>
<sequence length="552" mass="62852">MTTEERKQVIFAIIGTTILSVLFLLAYRINILNNPIVSAILALSFFSAIAILIISINPDLINPKRKIGRIDDIIVIIGILTYTIIGISLINGYGTDDMEYVVEALKNLLSGINPYTAIYHPYNVGPTYLISGKIASNYIYPPLSFIMYLPAYLILSLFHFPLYYVNIINIIFQDFLSIIIYLNGRSTKDPIATLPIIFGFITAGLLAPSFAGVTSTVWAVFLALCYIYNDKKSGIFLALANSFNQISWLITPFILIYKHKNGNTNFVKILYTYIISLLTINLPFFLWNPTAFINIFTLDSNTIPVAITGFTLFNITTLFSVEPWFFTFTLILTSIILLYIYTRFFDKLKESIWIFPMLILWFEWRTLTSYFLMWPQLAFLSIFKLNSNNNIKVEKIYLKKAIKFELLGVLMLFVVSISAAGVVSHIQYISQDPIEIIKIEIPNNTNNSNISVHINKLLIIVKNTKNETVNVTLVRVSVPNSLNMVWNFSSPPIPPNSTTEIFAYTTNPKLFINASSFTVQVYSNYFITSYKVTLYNETNSTYIKYENTTNIS</sequence>
<dbReference type="EMBL" id="CP029288">
    <property type="protein sequence ID" value="AWR96507.1"/>
    <property type="molecule type" value="Genomic_DNA"/>
</dbReference>
<feature type="transmembrane region" description="Helical" evidence="1">
    <location>
        <begin position="235"/>
        <end position="257"/>
    </location>
</feature>
<name>A0A2U9IKE2_9CREN</name>
<dbReference type="AlphaFoldDB" id="A0A2U9IKE2"/>
<dbReference type="GeneID" id="36836779"/>
<feature type="transmembrane region" description="Helical" evidence="1">
    <location>
        <begin position="404"/>
        <end position="426"/>
    </location>
</feature>
<keyword evidence="3" id="KW-1185">Reference proteome</keyword>
<feature type="transmembrane region" description="Helical" evidence="1">
    <location>
        <begin position="138"/>
        <end position="158"/>
    </location>
</feature>
<accession>A0A2U9IKE2</accession>
<dbReference type="Proteomes" id="UP000248410">
    <property type="component" value="Chromosome"/>
</dbReference>
<proteinExistence type="predicted"/>
<evidence type="ECO:0008006" key="4">
    <source>
        <dbReference type="Google" id="ProtNLM"/>
    </source>
</evidence>
<dbReference type="KEGG" id="asul:DFR86_02380"/>
<feature type="transmembrane region" description="Helical" evidence="1">
    <location>
        <begin position="73"/>
        <end position="92"/>
    </location>
</feature>
<evidence type="ECO:0000313" key="3">
    <source>
        <dbReference type="Proteomes" id="UP000248410"/>
    </source>
</evidence>
<feature type="transmembrane region" description="Helical" evidence="1">
    <location>
        <begin position="9"/>
        <end position="30"/>
    </location>
</feature>
<dbReference type="OrthoDB" id="42384at2157"/>
<feature type="transmembrane region" description="Helical" evidence="1">
    <location>
        <begin position="269"/>
        <end position="286"/>
    </location>
</feature>
<feature type="transmembrane region" description="Helical" evidence="1">
    <location>
        <begin position="36"/>
        <end position="61"/>
    </location>
</feature>
<evidence type="ECO:0000313" key="2">
    <source>
        <dbReference type="EMBL" id="AWR96507.1"/>
    </source>
</evidence>
<keyword evidence="1" id="KW-1133">Transmembrane helix</keyword>